<comment type="caution">
    <text evidence="2">The sequence shown here is derived from an EMBL/GenBank/DDBJ whole genome shotgun (WGS) entry which is preliminary data.</text>
</comment>
<dbReference type="InterPro" id="IPR050490">
    <property type="entry name" value="Bact_solute-bd_prot1"/>
</dbReference>
<dbReference type="OrthoDB" id="9795467at2"/>
<dbReference type="InterPro" id="IPR006059">
    <property type="entry name" value="SBP"/>
</dbReference>
<feature type="signal peptide" evidence="1">
    <location>
        <begin position="1"/>
        <end position="22"/>
    </location>
</feature>
<dbReference type="Pfam" id="PF01547">
    <property type="entry name" value="SBP_bac_1"/>
    <property type="match status" value="1"/>
</dbReference>
<sequence length="413" mass="44254">MKRVIKAVAVAAVAALGLAACGDDSGGSGSEGGTTELELLVPIYGDLTKPYWEDLVEAFHKENSDIKVTLETQSWDEIYTVLTTKIQNNRAPDILELDAAGPAYAAEDLLYKAEEIVSPETLADIEKSFVDSALIDGVAYGLPTVASTRALFYNKDLFTQAGVTAPPKTWDELLDAAKKISALGGGVHGYGMPLGSEEAQAETSIFAYGAGGTWESDGKMTIDTPEAKEALTFMKKMIDEGVTQPNPGATDRTPLLDVFIQGKIGMIQGLPPIVGQINEKNPDLQWEIAPSPTKDGSPSTLGVADYFVGFDKGEDKQEAIAKFLDFFYQQDNYVKFNDNEQFIPATKSGAEAASAKPELKIFLESLPDAKFYPATNPAWAETSGAFKSLVGQIETKPVDEVLSQIQAKADATG</sequence>
<dbReference type="PROSITE" id="PS51257">
    <property type="entry name" value="PROKAR_LIPOPROTEIN"/>
    <property type="match status" value="1"/>
</dbReference>
<keyword evidence="3" id="KW-1185">Reference proteome</keyword>
<dbReference type="AlphaFoldDB" id="A0A7Z1AVB3"/>
<evidence type="ECO:0000256" key="1">
    <source>
        <dbReference type="SAM" id="SignalP"/>
    </source>
</evidence>
<gene>
    <name evidence="2" type="ORF">BLA60_36285</name>
</gene>
<evidence type="ECO:0000313" key="3">
    <source>
        <dbReference type="Proteomes" id="UP000185696"/>
    </source>
</evidence>
<evidence type="ECO:0000313" key="2">
    <source>
        <dbReference type="EMBL" id="OLF05492.1"/>
    </source>
</evidence>
<proteinExistence type="predicted"/>
<reference evidence="2 3" key="1">
    <citation type="submission" date="2016-12" db="EMBL/GenBank/DDBJ databases">
        <title>The draft genome sequence of Actinophytocola xinjiangensis.</title>
        <authorList>
            <person name="Wang W."/>
            <person name="Yuan L."/>
        </authorList>
    </citation>
    <scope>NUCLEOTIDE SEQUENCE [LARGE SCALE GENOMIC DNA]</scope>
    <source>
        <strain evidence="2 3">CGMCC 4.4663</strain>
    </source>
</reference>
<feature type="chain" id="PRO_5038971102" evidence="1">
    <location>
        <begin position="23"/>
        <end position="413"/>
    </location>
</feature>
<name>A0A7Z1AVB3_9PSEU</name>
<keyword evidence="1" id="KW-0732">Signal</keyword>
<organism evidence="2 3">
    <name type="scientific">Actinophytocola xinjiangensis</name>
    <dbReference type="NCBI Taxonomy" id="485602"/>
    <lineage>
        <taxon>Bacteria</taxon>
        <taxon>Bacillati</taxon>
        <taxon>Actinomycetota</taxon>
        <taxon>Actinomycetes</taxon>
        <taxon>Pseudonocardiales</taxon>
        <taxon>Pseudonocardiaceae</taxon>
    </lineage>
</organism>
<dbReference type="SUPFAM" id="SSF53850">
    <property type="entry name" value="Periplasmic binding protein-like II"/>
    <property type="match status" value="1"/>
</dbReference>
<protein>
    <submittedName>
        <fullName evidence="2">Sugar ABC transporter substrate-binding protein</fullName>
    </submittedName>
</protein>
<dbReference type="EMBL" id="MSIF01000028">
    <property type="protein sequence ID" value="OLF05492.1"/>
    <property type="molecule type" value="Genomic_DNA"/>
</dbReference>
<dbReference type="Gene3D" id="3.40.190.10">
    <property type="entry name" value="Periplasmic binding protein-like II"/>
    <property type="match status" value="1"/>
</dbReference>
<dbReference type="Proteomes" id="UP000185696">
    <property type="component" value="Unassembled WGS sequence"/>
</dbReference>
<dbReference type="PANTHER" id="PTHR43649:SF30">
    <property type="entry name" value="ABC TRANSPORTER SUBSTRATE-BINDING PROTEIN"/>
    <property type="match status" value="1"/>
</dbReference>
<dbReference type="PANTHER" id="PTHR43649">
    <property type="entry name" value="ARABINOSE-BINDING PROTEIN-RELATED"/>
    <property type="match status" value="1"/>
</dbReference>
<accession>A0A7Z1AVB3</accession>